<comment type="caution">
    <text evidence="2">The sequence shown here is derived from an EMBL/GenBank/DDBJ whole genome shotgun (WGS) entry which is preliminary data.</text>
</comment>
<proteinExistence type="predicted"/>
<evidence type="ECO:0000256" key="1">
    <source>
        <dbReference type="SAM" id="MobiDB-lite"/>
    </source>
</evidence>
<dbReference type="EMBL" id="JAZDWU010000012">
    <property type="protein sequence ID" value="KAK9985060.1"/>
    <property type="molecule type" value="Genomic_DNA"/>
</dbReference>
<evidence type="ECO:0000313" key="3">
    <source>
        <dbReference type="Proteomes" id="UP001459277"/>
    </source>
</evidence>
<gene>
    <name evidence="2" type="ORF">SO802_034585</name>
</gene>
<sequence length="104" mass="11164">MLYLAYTGRDSSTQGTIVVRGTKCGVYNAINNGQLEKGERKPPIKKTYGGGSTASKAPNPMNIPHQCLILYLLLGTSMSIVTSTKNLAIKPTIASALNMKYKIS</sequence>
<feature type="region of interest" description="Disordered" evidence="1">
    <location>
        <begin position="37"/>
        <end position="57"/>
    </location>
</feature>
<dbReference type="Proteomes" id="UP001459277">
    <property type="component" value="Unassembled WGS sequence"/>
</dbReference>
<protein>
    <submittedName>
        <fullName evidence="2">Uncharacterized protein</fullName>
    </submittedName>
</protein>
<keyword evidence="3" id="KW-1185">Reference proteome</keyword>
<evidence type="ECO:0000313" key="2">
    <source>
        <dbReference type="EMBL" id="KAK9985060.1"/>
    </source>
</evidence>
<organism evidence="2 3">
    <name type="scientific">Lithocarpus litseifolius</name>
    <dbReference type="NCBI Taxonomy" id="425828"/>
    <lineage>
        <taxon>Eukaryota</taxon>
        <taxon>Viridiplantae</taxon>
        <taxon>Streptophyta</taxon>
        <taxon>Embryophyta</taxon>
        <taxon>Tracheophyta</taxon>
        <taxon>Spermatophyta</taxon>
        <taxon>Magnoliopsida</taxon>
        <taxon>eudicotyledons</taxon>
        <taxon>Gunneridae</taxon>
        <taxon>Pentapetalae</taxon>
        <taxon>rosids</taxon>
        <taxon>fabids</taxon>
        <taxon>Fagales</taxon>
        <taxon>Fagaceae</taxon>
        <taxon>Lithocarpus</taxon>
    </lineage>
</organism>
<accession>A0AAW2BJJ9</accession>
<name>A0AAW2BJJ9_9ROSI</name>
<reference evidence="2 3" key="1">
    <citation type="submission" date="2024-01" db="EMBL/GenBank/DDBJ databases">
        <title>A telomere-to-telomere, gap-free genome of sweet tea (Lithocarpus litseifolius).</title>
        <authorList>
            <person name="Zhou J."/>
        </authorList>
    </citation>
    <scope>NUCLEOTIDE SEQUENCE [LARGE SCALE GENOMIC DNA]</scope>
    <source>
        <strain evidence="2">Zhou-2022a</strain>
        <tissue evidence="2">Leaf</tissue>
    </source>
</reference>
<dbReference type="AlphaFoldDB" id="A0AAW2BJJ9"/>